<keyword evidence="2" id="KW-0560">Oxidoreductase</keyword>
<gene>
    <name evidence="4" type="ORF">C0039_07050</name>
</gene>
<evidence type="ECO:0000259" key="3">
    <source>
        <dbReference type="SMART" id="SM00822"/>
    </source>
</evidence>
<dbReference type="Proteomes" id="UP000235005">
    <property type="component" value="Unassembled WGS sequence"/>
</dbReference>
<dbReference type="InterPro" id="IPR020904">
    <property type="entry name" value="Sc_DH/Rdtase_CS"/>
</dbReference>
<dbReference type="NCBIfam" id="NF006509">
    <property type="entry name" value="PRK08945.1"/>
    <property type="match status" value="1"/>
</dbReference>
<name>A0A2N5X5I3_9GAMM</name>
<dbReference type="EMBL" id="PKUS01000005">
    <property type="protein sequence ID" value="PLW69755.1"/>
    <property type="molecule type" value="Genomic_DNA"/>
</dbReference>
<dbReference type="OrthoDB" id="9790785at2"/>
<dbReference type="InterPro" id="IPR002347">
    <property type="entry name" value="SDR_fam"/>
</dbReference>
<keyword evidence="5" id="KW-1185">Reference proteome</keyword>
<evidence type="ECO:0000256" key="2">
    <source>
        <dbReference type="ARBA" id="ARBA00023002"/>
    </source>
</evidence>
<dbReference type="Gene3D" id="3.40.50.720">
    <property type="entry name" value="NAD(P)-binding Rossmann-like Domain"/>
    <property type="match status" value="1"/>
</dbReference>
<comment type="similarity">
    <text evidence="1">Belongs to the short-chain dehydrogenases/reductases (SDR) family.</text>
</comment>
<evidence type="ECO:0000313" key="4">
    <source>
        <dbReference type="EMBL" id="PLW69755.1"/>
    </source>
</evidence>
<dbReference type="PROSITE" id="PS00061">
    <property type="entry name" value="ADH_SHORT"/>
    <property type="match status" value="1"/>
</dbReference>
<dbReference type="InterPro" id="IPR057326">
    <property type="entry name" value="KR_dom"/>
</dbReference>
<evidence type="ECO:0000313" key="5">
    <source>
        <dbReference type="Proteomes" id="UP000235005"/>
    </source>
</evidence>
<proteinExistence type="inferred from homology"/>
<feature type="domain" description="Ketoreductase" evidence="3">
    <location>
        <begin position="20"/>
        <end position="185"/>
    </location>
</feature>
<evidence type="ECO:0000256" key="1">
    <source>
        <dbReference type="ARBA" id="ARBA00006484"/>
    </source>
</evidence>
<dbReference type="PANTHER" id="PTHR42901:SF1">
    <property type="entry name" value="ALCOHOL DEHYDROGENASE"/>
    <property type="match status" value="1"/>
</dbReference>
<dbReference type="PRINTS" id="PR00081">
    <property type="entry name" value="GDHRDH"/>
</dbReference>
<organism evidence="4 5">
    <name type="scientific">Pseudohalioglobus lutimaris</name>
    <dbReference type="NCBI Taxonomy" id="1737061"/>
    <lineage>
        <taxon>Bacteria</taxon>
        <taxon>Pseudomonadati</taxon>
        <taxon>Pseudomonadota</taxon>
        <taxon>Gammaproteobacteria</taxon>
        <taxon>Cellvibrionales</taxon>
        <taxon>Halieaceae</taxon>
        <taxon>Pseudohalioglobus</taxon>
    </lineage>
</organism>
<accession>A0A2N5X5I3</accession>
<protein>
    <submittedName>
        <fullName evidence="4">YciK family oxidoreductase</fullName>
    </submittedName>
</protein>
<dbReference type="RefSeq" id="WP_076001684.1">
    <property type="nucleotide sequence ID" value="NZ_PKUS01000005.1"/>
</dbReference>
<dbReference type="AlphaFoldDB" id="A0A2N5X5I3"/>
<dbReference type="SUPFAM" id="SSF51735">
    <property type="entry name" value="NAD(P)-binding Rossmann-fold domains"/>
    <property type="match status" value="1"/>
</dbReference>
<sequence length="252" mass="26805">MNVQRLPADYTPSPSLLKGKTILVTGAGDGIGKAAALCFAEHGATVILLGRTESKLEAVYDAIEAAGHPKPALVEIDLAKVTEEQCMHLAQGLGEEFGHLDGLLHNASMLGERRPIESATFAAWQEVMQVNVNAQFVLTRYLLPLLQAAPSASVVCTSSGVGRTGRAFWGAYAVSKFATEGFMQVLSSELENTSNVRVNCINPGATNTVMRNTAYPAERPTDNPSPAEIMATYLYLMGEDSIGVTGVSFDAQ</sequence>
<reference evidence="4 5" key="1">
    <citation type="submission" date="2018-01" db="EMBL/GenBank/DDBJ databases">
        <title>The draft genome sequence of Halioglobus lutimaris HF004.</title>
        <authorList>
            <person name="Du Z.-J."/>
            <person name="Shi M.-J."/>
        </authorList>
    </citation>
    <scope>NUCLEOTIDE SEQUENCE [LARGE SCALE GENOMIC DNA]</scope>
    <source>
        <strain evidence="4 5">HF004</strain>
    </source>
</reference>
<dbReference type="SMART" id="SM00822">
    <property type="entry name" value="PKS_KR"/>
    <property type="match status" value="1"/>
</dbReference>
<dbReference type="InterPro" id="IPR036291">
    <property type="entry name" value="NAD(P)-bd_dom_sf"/>
</dbReference>
<dbReference type="GO" id="GO:0016491">
    <property type="term" value="F:oxidoreductase activity"/>
    <property type="evidence" value="ECO:0007669"/>
    <property type="project" value="UniProtKB-KW"/>
</dbReference>
<dbReference type="PANTHER" id="PTHR42901">
    <property type="entry name" value="ALCOHOL DEHYDROGENASE"/>
    <property type="match status" value="1"/>
</dbReference>
<comment type="caution">
    <text evidence="4">The sequence shown here is derived from an EMBL/GenBank/DDBJ whole genome shotgun (WGS) entry which is preliminary data.</text>
</comment>
<dbReference type="Pfam" id="PF00106">
    <property type="entry name" value="adh_short"/>
    <property type="match status" value="1"/>
</dbReference>